<dbReference type="EMBL" id="LR824534">
    <property type="protein sequence ID" value="CAH1643603.1"/>
    <property type="molecule type" value="Genomic_DNA"/>
</dbReference>
<dbReference type="GO" id="GO:0016779">
    <property type="term" value="F:nucleotidyltransferase activity"/>
    <property type="evidence" value="ECO:0007669"/>
    <property type="project" value="UniProtKB-KW"/>
</dbReference>
<keyword evidence="15" id="KW-1185">Reference proteome</keyword>
<evidence type="ECO:0000256" key="11">
    <source>
        <dbReference type="ARBA" id="ARBA00023211"/>
    </source>
</evidence>
<evidence type="ECO:0000256" key="3">
    <source>
        <dbReference type="ARBA" id="ARBA00008307"/>
    </source>
</evidence>
<evidence type="ECO:0000313" key="15">
    <source>
        <dbReference type="Proteomes" id="UP001153321"/>
    </source>
</evidence>
<dbReference type="GO" id="GO:0005524">
    <property type="term" value="F:ATP binding"/>
    <property type="evidence" value="ECO:0007669"/>
    <property type="project" value="UniProtKB-KW"/>
</dbReference>
<dbReference type="AlphaFoldDB" id="A0A9P0IBC4"/>
<keyword evidence="11" id="KW-0464">Manganese</keyword>
<comment type="cofactor">
    <cofactor evidence="2">
        <name>Mg(2+)</name>
        <dbReference type="ChEBI" id="CHEBI:18420"/>
    </cofactor>
</comment>
<sequence length="204" mass="24188">MSGPANTITICMKDDYVIDVDLVPTLSFELPKQPSDTKIDFDKVKQTKISYYFAVPKPSNNDLSWRLAFPYQERYYTDNTNNLKSALKLLKLFRDIQGFNKLASYFIKTLFLWEIVENDREFWKKNSLNFLVLHMLKKMRDSLAIATIKNFWCPEHNLLEKIKHETCENWSNRISNIVNDIERNKVHNPYIVLKYFTKMTIPCT</sequence>
<feature type="domain" description="Mab-21-like nucleotidyltransferase" evidence="12">
    <location>
        <begin position="3"/>
        <end position="74"/>
    </location>
</feature>
<keyword evidence="5" id="KW-0548">Nucleotidyltransferase</keyword>
<evidence type="ECO:0000256" key="1">
    <source>
        <dbReference type="ARBA" id="ARBA00001936"/>
    </source>
</evidence>
<dbReference type="SMART" id="SM01265">
    <property type="entry name" value="Mab-21"/>
    <property type="match status" value="1"/>
</dbReference>
<gene>
    <name evidence="14" type="ORF">SPLIT_LOCUS8957</name>
</gene>
<dbReference type="InterPro" id="IPR024810">
    <property type="entry name" value="MAB21L/cGLR"/>
</dbReference>
<evidence type="ECO:0008006" key="16">
    <source>
        <dbReference type="Google" id="ProtNLM"/>
    </source>
</evidence>
<keyword evidence="6" id="KW-0479">Metal-binding</keyword>
<keyword evidence="4" id="KW-0808">Transferase</keyword>
<evidence type="ECO:0000256" key="6">
    <source>
        <dbReference type="ARBA" id="ARBA00022723"/>
    </source>
</evidence>
<evidence type="ECO:0000256" key="7">
    <source>
        <dbReference type="ARBA" id="ARBA00022741"/>
    </source>
</evidence>
<keyword evidence="10" id="KW-0342">GTP-binding</keyword>
<dbReference type="Pfam" id="PF20266">
    <property type="entry name" value="Mab-21_C"/>
    <property type="match status" value="1"/>
</dbReference>
<keyword evidence="8" id="KW-0067">ATP-binding</keyword>
<dbReference type="PANTHER" id="PTHR10656:SF42">
    <property type="entry name" value="CYCLIC GMP-AMP SYNTHASE-LIKE PROTEIN-RELATED"/>
    <property type="match status" value="1"/>
</dbReference>
<feature type="domain" description="Mab-21-like HhH/H2TH-like" evidence="13">
    <location>
        <begin position="83"/>
        <end position="175"/>
    </location>
</feature>
<dbReference type="InterPro" id="IPR046903">
    <property type="entry name" value="Mab-21-like_nuc_Trfase"/>
</dbReference>
<keyword evidence="9" id="KW-0460">Magnesium</keyword>
<evidence type="ECO:0000256" key="4">
    <source>
        <dbReference type="ARBA" id="ARBA00022679"/>
    </source>
</evidence>
<comment type="cofactor">
    <cofactor evidence="1">
        <name>Mn(2+)</name>
        <dbReference type="ChEBI" id="CHEBI:29035"/>
    </cofactor>
</comment>
<accession>A0A9P0IBC4</accession>
<evidence type="ECO:0000259" key="13">
    <source>
        <dbReference type="Pfam" id="PF20266"/>
    </source>
</evidence>
<evidence type="ECO:0000256" key="2">
    <source>
        <dbReference type="ARBA" id="ARBA00001946"/>
    </source>
</evidence>
<evidence type="ECO:0000256" key="10">
    <source>
        <dbReference type="ARBA" id="ARBA00023134"/>
    </source>
</evidence>
<evidence type="ECO:0000256" key="8">
    <source>
        <dbReference type="ARBA" id="ARBA00022840"/>
    </source>
</evidence>
<dbReference type="Pfam" id="PF03281">
    <property type="entry name" value="Mab-21"/>
    <property type="match status" value="1"/>
</dbReference>
<keyword evidence="7" id="KW-0547">Nucleotide-binding</keyword>
<proteinExistence type="inferred from homology"/>
<name>A0A9P0IBC4_SPOLI</name>
<dbReference type="GO" id="GO:0005525">
    <property type="term" value="F:GTP binding"/>
    <property type="evidence" value="ECO:0007669"/>
    <property type="project" value="UniProtKB-KW"/>
</dbReference>
<evidence type="ECO:0000313" key="14">
    <source>
        <dbReference type="EMBL" id="CAH1643603.1"/>
    </source>
</evidence>
<protein>
    <recommendedName>
        <fullName evidence="16">Mab-21-like HhH/H2TH-like domain-containing protein</fullName>
    </recommendedName>
</protein>
<organism evidence="14 15">
    <name type="scientific">Spodoptera littoralis</name>
    <name type="common">Egyptian cotton leafworm</name>
    <dbReference type="NCBI Taxonomy" id="7109"/>
    <lineage>
        <taxon>Eukaryota</taxon>
        <taxon>Metazoa</taxon>
        <taxon>Ecdysozoa</taxon>
        <taxon>Arthropoda</taxon>
        <taxon>Hexapoda</taxon>
        <taxon>Insecta</taxon>
        <taxon>Pterygota</taxon>
        <taxon>Neoptera</taxon>
        <taxon>Endopterygota</taxon>
        <taxon>Lepidoptera</taxon>
        <taxon>Glossata</taxon>
        <taxon>Ditrysia</taxon>
        <taxon>Noctuoidea</taxon>
        <taxon>Noctuidae</taxon>
        <taxon>Amphipyrinae</taxon>
        <taxon>Spodoptera</taxon>
    </lineage>
</organism>
<reference evidence="14" key="1">
    <citation type="submission" date="2022-02" db="EMBL/GenBank/DDBJ databases">
        <authorList>
            <person name="King R."/>
        </authorList>
    </citation>
    <scope>NUCLEOTIDE SEQUENCE</scope>
</reference>
<dbReference type="Proteomes" id="UP001153321">
    <property type="component" value="Chromosome 3"/>
</dbReference>
<dbReference type="Gene3D" id="1.10.1410.40">
    <property type="match status" value="1"/>
</dbReference>
<evidence type="ECO:0000256" key="5">
    <source>
        <dbReference type="ARBA" id="ARBA00022695"/>
    </source>
</evidence>
<comment type="similarity">
    <text evidence="3">Belongs to the mab-21 family.</text>
</comment>
<dbReference type="InterPro" id="IPR046906">
    <property type="entry name" value="Mab-21_HhH/H2TH-like"/>
</dbReference>
<evidence type="ECO:0000256" key="9">
    <source>
        <dbReference type="ARBA" id="ARBA00022842"/>
    </source>
</evidence>
<dbReference type="PANTHER" id="PTHR10656">
    <property type="entry name" value="CELL FATE DETERMINING PROTEIN MAB21-RELATED"/>
    <property type="match status" value="1"/>
</dbReference>
<dbReference type="GO" id="GO:0046872">
    <property type="term" value="F:metal ion binding"/>
    <property type="evidence" value="ECO:0007669"/>
    <property type="project" value="UniProtKB-KW"/>
</dbReference>
<evidence type="ECO:0000259" key="12">
    <source>
        <dbReference type="Pfam" id="PF03281"/>
    </source>
</evidence>